<comment type="cofactor">
    <cofactor evidence="12">
        <name>[4Fe-4S] cluster</name>
        <dbReference type="ChEBI" id="CHEBI:49883"/>
    </cofactor>
    <text evidence="12">Binds 1 [4Fe-4S] cluster.</text>
</comment>
<evidence type="ECO:0000256" key="11">
    <source>
        <dbReference type="ARBA" id="ARBA00066269"/>
    </source>
</evidence>
<evidence type="ECO:0000256" key="7">
    <source>
        <dbReference type="ARBA" id="ARBA00023002"/>
    </source>
</evidence>
<dbReference type="InterPro" id="IPR004489">
    <property type="entry name" value="Succ_DH/fum_Rdtase_Fe-S"/>
</dbReference>
<dbReference type="SUPFAM" id="SSF54292">
    <property type="entry name" value="2Fe-2S ferredoxin-like"/>
    <property type="match status" value="1"/>
</dbReference>
<dbReference type="InterPro" id="IPR017896">
    <property type="entry name" value="4Fe4S_Fe-S-bd"/>
</dbReference>
<dbReference type="PROSITE" id="PS00198">
    <property type="entry name" value="4FE4S_FER_1"/>
    <property type="match status" value="1"/>
</dbReference>
<dbReference type="InterPro" id="IPR017900">
    <property type="entry name" value="4Fe4S_Fe_S_CS"/>
</dbReference>
<dbReference type="Proteomes" id="UP000004221">
    <property type="component" value="Unassembled WGS sequence"/>
</dbReference>
<dbReference type="PROSITE" id="PS51085">
    <property type="entry name" value="2FE2S_FER_2"/>
    <property type="match status" value="1"/>
</dbReference>
<dbReference type="Pfam" id="PF13237">
    <property type="entry name" value="Fer4_10"/>
    <property type="match status" value="1"/>
</dbReference>
<evidence type="ECO:0000313" key="15">
    <source>
        <dbReference type="EMBL" id="CCF83188.1"/>
    </source>
</evidence>
<comment type="similarity">
    <text evidence="2 12">Belongs to the succinate dehydrogenase/fumarate reductase iron-sulfur protein family.</text>
</comment>
<keyword evidence="3 12" id="KW-0004">4Fe-4S</keyword>
<comment type="subunit">
    <text evidence="11">Part of an enzyme complex containing three subunits: a flavoprotein (frdA), an iron-sulfur protein (frdB), and diheme cytochrome b (frdC).</text>
</comment>
<organism evidence="15 16">
    <name type="scientific">Nitrolancea hollandica Lb</name>
    <dbReference type="NCBI Taxonomy" id="1129897"/>
    <lineage>
        <taxon>Bacteria</taxon>
        <taxon>Pseudomonadati</taxon>
        <taxon>Thermomicrobiota</taxon>
        <taxon>Thermomicrobia</taxon>
        <taxon>Sphaerobacterales</taxon>
        <taxon>Sphaerobacterineae</taxon>
        <taxon>Sphaerobacteraceae</taxon>
        <taxon>Nitrolancea</taxon>
    </lineage>
</organism>
<dbReference type="NCBIfam" id="TIGR00384">
    <property type="entry name" value="dhsB"/>
    <property type="match status" value="1"/>
</dbReference>
<evidence type="ECO:0000256" key="8">
    <source>
        <dbReference type="ARBA" id="ARBA00023004"/>
    </source>
</evidence>
<dbReference type="GO" id="GO:0006099">
    <property type="term" value="P:tricarboxylic acid cycle"/>
    <property type="evidence" value="ECO:0007669"/>
    <property type="project" value="UniProtKB-KW"/>
</dbReference>
<dbReference type="PANTHER" id="PTHR11921:SF29">
    <property type="entry name" value="SUCCINATE DEHYDROGENASE [UBIQUINONE] IRON-SULFUR SUBUNIT, MITOCHONDRIAL"/>
    <property type="match status" value="1"/>
</dbReference>
<dbReference type="InterPro" id="IPR025192">
    <property type="entry name" value="Succ_DH/fum_Rdtase_N"/>
</dbReference>
<evidence type="ECO:0000259" key="13">
    <source>
        <dbReference type="PROSITE" id="PS51085"/>
    </source>
</evidence>
<dbReference type="NCBIfam" id="NF004616">
    <property type="entry name" value="PRK05950.1"/>
    <property type="match status" value="1"/>
</dbReference>
<dbReference type="InterPro" id="IPR050573">
    <property type="entry name" value="SDH/FRD_Iron-Sulfur"/>
</dbReference>
<dbReference type="GO" id="GO:0022904">
    <property type="term" value="P:respiratory electron transport chain"/>
    <property type="evidence" value="ECO:0007669"/>
    <property type="project" value="TreeGrafter"/>
</dbReference>
<comment type="caution">
    <text evidence="15">The sequence shown here is derived from an EMBL/GenBank/DDBJ whole genome shotgun (WGS) entry which is preliminary data.</text>
</comment>
<sequence length="232" mass="26143">MDVQLKIKRFNPDVDRKPYFAHYTVSVEPTDRVLDALNQVKWYQDGTLTYRRSCAHGVCGSDAMRINGRNGLACKTLIKDAGDRITIEPLIGLKVIKDLVVDMEPFFAGYRAILPYLINDHPPETGEQLQTPEEREAFDDTTKCILCAACTTACPIYWANHEFIGPAAIVNAHRFIFDSRDEGAAERLRILNQKSGAWGCRTIFNCTEACPRGIQVTDAIEQVKRAILHNQK</sequence>
<dbReference type="AlphaFoldDB" id="I4EES6"/>
<dbReference type="RefSeq" id="WP_008476087.1">
    <property type="nucleotide sequence ID" value="NZ_CAGS01000113.1"/>
</dbReference>
<dbReference type="InterPro" id="IPR009051">
    <property type="entry name" value="Helical_ferredxn"/>
</dbReference>
<evidence type="ECO:0000256" key="10">
    <source>
        <dbReference type="ARBA" id="ARBA00023291"/>
    </source>
</evidence>
<evidence type="ECO:0000259" key="14">
    <source>
        <dbReference type="PROSITE" id="PS51379"/>
    </source>
</evidence>
<keyword evidence="9 12" id="KW-0411">Iron-sulfur</keyword>
<comment type="catalytic activity">
    <reaction evidence="12">
        <text>a quinone + succinate = fumarate + a quinol</text>
        <dbReference type="Rhea" id="RHEA:40523"/>
        <dbReference type="ChEBI" id="CHEBI:24646"/>
        <dbReference type="ChEBI" id="CHEBI:29806"/>
        <dbReference type="ChEBI" id="CHEBI:30031"/>
        <dbReference type="ChEBI" id="CHEBI:132124"/>
        <dbReference type="EC" id="1.3.5.1"/>
    </reaction>
</comment>
<keyword evidence="7 15" id="KW-0560">Oxidoreductase</keyword>
<dbReference type="OrthoDB" id="9804391at2"/>
<feature type="domain" description="2Fe-2S ferredoxin-type" evidence="13">
    <location>
        <begin position="1"/>
        <end position="91"/>
    </location>
</feature>
<evidence type="ECO:0000256" key="3">
    <source>
        <dbReference type="ARBA" id="ARBA00022485"/>
    </source>
</evidence>
<evidence type="ECO:0000256" key="5">
    <source>
        <dbReference type="ARBA" id="ARBA00022714"/>
    </source>
</evidence>
<dbReference type="GO" id="GO:0009055">
    <property type="term" value="F:electron transfer activity"/>
    <property type="evidence" value="ECO:0007669"/>
    <property type="project" value="InterPro"/>
</dbReference>
<keyword evidence="16" id="KW-1185">Reference proteome</keyword>
<evidence type="ECO:0000256" key="6">
    <source>
        <dbReference type="ARBA" id="ARBA00022723"/>
    </source>
</evidence>
<dbReference type="Gene3D" id="3.10.20.30">
    <property type="match status" value="1"/>
</dbReference>
<keyword evidence="6 12" id="KW-0479">Metal-binding</keyword>
<evidence type="ECO:0000256" key="2">
    <source>
        <dbReference type="ARBA" id="ARBA00009433"/>
    </source>
</evidence>
<keyword evidence="5 12" id="KW-0001">2Fe-2S</keyword>
<evidence type="ECO:0000313" key="16">
    <source>
        <dbReference type="Proteomes" id="UP000004221"/>
    </source>
</evidence>
<keyword evidence="10 12" id="KW-0003">3Fe-4S</keyword>
<reference evidence="15 16" key="1">
    <citation type="journal article" date="2012" name="ISME J.">
        <title>Nitrification expanded: discovery, physiology and genomics of a nitrite-oxidizing bacterium from the phylum Chloroflexi.</title>
        <authorList>
            <person name="Sorokin D.Y."/>
            <person name="Lucker S."/>
            <person name="Vejmelkova D."/>
            <person name="Kostrikina N.A."/>
            <person name="Kleerebezem R."/>
            <person name="Rijpstra W.I."/>
            <person name="Damste J.S."/>
            <person name="Le Paslier D."/>
            <person name="Muyzer G."/>
            <person name="Wagner M."/>
            <person name="van Loosdrecht M.C."/>
            <person name="Daims H."/>
        </authorList>
    </citation>
    <scope>NUCLEOTIDE SEQUENCE [LARGE SCALE GENOMIC DNA]</scope>
    <source>
        <strain evidence="16">none</strain>
    </source>
</reference>
<dbReference type="InterPro" id="IPR036010">
    <property type="entry name" value="2Fe-2S_ferredoxin-like_sf"/>
</dbReference>
<comment type="cofactor">
    <cofactor evidence="12">
        <name>[3Fe-4S] cluster</name>
        <dbReference type="ChEBI" id="CHEBI:21137"/>
    </cofactor>
    <text evidence="12">Binds 1 [3Fe-4S] cluster.</text>
</comment>
<dbReference type="FunFam" id="1.10.1060.10:FF:000003">
    <property type="entry name" value="Succinate dehydrogenase iron-sulfur subunit"/>
    <property type="match status" value="1"/>
</dbReference>
<dbReference type="GO" id="GO:0046872">
    <property type="term" value="F:metal ion binding"/>
    <property type="evidence" value="ECO:0007669"/>
    <property type="project" value="UniProtKB-KW"/>
</dbReference>
<evidence type="ECO:0000256" key="1">
    <source>
        <dbReference type="ARBA" id="ARBA00004894"/>
    </source>
</evidence>
<comment type="pathway">
    <text evidence="1">Carbohydrate metabolism; tricarboxylic acid cycle; fumarate from succinate (bacterial route): step 1/1.</text>
</comment>
<dbReference type="GO" id="GO:0051539">
    <property type="term" value="F:4 iron, 4 sulfur cluster binding"/>
    <property type="evidence" value="ECO:0007669"/>
    <property type="project" value="UniProtKB-KW"/>
</dbReference>
<gene>
    <name evidence="15" type="primary">sdhB</name>
    <name evidence="15" type="ORF">NITHO_200007</name>
</gene>
<dbReference type="PROSITE" id="PS51379">
    <property type="entry name" value="4FE4S_FER_2"/>
    <property type="match status" value="1"/>
</dbReference>
<dbReference type="GO" id="GO:0008177">
    <property type="term" value="F:succinate dehydrogenase (quinone) activity"/>
    <property type="evidence" value="ECO:0007669"/>
    <property type="project" value="UniProtKB-EC"/>
</dbReference>
<dbReference type="GO" id="GO:0051538">
    <property type="term" value="F:3 iron, 4 sulfur cluster binding"/>
    <property type="evidence" value="ECO:0007669"/>
    <property type="project" value="UniProtKB-KW"/>
</dbReference>
<keyword evidence="8 12" id="KW-0408">Iron</keyword>
<accession>I4EES6</accession>
<dbReference type="GO" id="GO:0051537">
    <property type="term" value="F:2 iron, 2 sulfur cluster binding"/>
    <property type="evidence" value="ECO:0007669"/>
    <property type="project" value="UniProtKB-KW"/>
</dbReference>
<name>I4EES6_9BACT</name>
<dbReference type="PANTHER" id="PTHR11921">
    <property type="entry name" value="SUCCINATE DEHYDROGENASE IRON-SULFUR PROTEIN"/>
    <property type="match status" value="1"/>
</dbReference>
<keyword evidence="4" id="KW-0816">Tricarboxylic acid cycle</keyword>
<dbReference type="SUPFAM" id="SSF46548">
    <property type="entry name" value="alpha-helical ferredoxin"/>
    <property type="match status" value="1"/>
</dbReference>
<dbReference type="EMBL" id="CAGS01000113">
    <property type="protein sequence ID" value="CCF83188.1"/>
    <property type="molecule type" value="Genomic_DNA"/>
</dbReference>
<dbReference type="InterPro" id="IPR001041">
    <property type="entry name" value="2Fe-2S_ferredoxin-type"/>
</dbReference>
<comment type="cofactor">
    <cofactor evidence="12">
        <name>[2Fe-2S] cluster</name>
        <dbReference type="ChEBI" id="CHEBI:190135"/>
    </cofactor>
    <text evidence="12">Binds 1 [2Fe-2S] cluster.</text>
</comment>
<feature type="domain" description="4Fe-4S ferredoxin-type" evidence="14">
    <location>
        <begin position="134"/>
        <end position="164"/>
    </location>
</feature>
<evidence type="ECO:0000256" key="12">
    <source>
        <dbReference type="RuleBase" id="RU361237"/>
    </source>
</evidence>
<protein>
    <recommendedName>
        <fullName evidence="12">Succinate dehydrogenase iron-sulfur subunit</fullName>
        <ecNumber evidence="12">1.3.5.1</ecNumber>
    </recommendedName>
</protein>
<dbReference type="Pfam" id="PF13085">
    <property type="entry name" value="Fer2_3"/>
    <property type="match status" value="1"/>
</dbReference>
<proteinExistence type="inferred from homology"/>
<evidence type="ECO:0000256" key="4">
    <source>
        <dbReference type="ARBA" id="ARBA00022532"/>
    </source>
</evidence>
<dbReference type="InterPro" id="IPR012675">
    <property type="entry name" value="Beta-grasp_dom_sf"/>
</dbReference>
<dbReference type="EC" id="1.3.5.1" evidence="12"/>
<evidence type="ECO:0000256" key="9">
    <source>
        <dbReference type="ARBA" id="ARBA00023014"/>
    </source>
</evidence>
<dbReference type="Gene3D" id="1.10.1060.10">
    <property type="entry name" value="Alpha-helical ferredoxin"/>
    <property type="match status" value="1"/>
</dbReference>